<sequence length="179" mass="20513">YSLDFYQLAKDRLTDEGVVVQWIPLHTQSNADTRMLVATFLKAFPNSSLWWTESGEALMLGRMRDAPLPPGHFRKQMLNANVARSLKEININSPEQLAAHYLLGRDGLQAFVGDSAVMTDEFPIIEYRVPTFNDNYRPLLEEMIRYRPESEQIAKELGLSIAEATNISNAWMELKSSWY</sequence>
<dbReference type="AlphaFoldDB" id="A0A3B0YWW0"/>
<name>A0A3B0YWW0_9ZZZZ</name>
<evidence type="ECO:0000313" key="1">
    <source>
        <dbReference type="EMBL" id="VAW72876.1"/>
    </source>
</evidence>
<dbReference type="InterPro" id="IPR029063">
    <property type="entry name" value="SAM-dependent_MTases_sf"/>
</dbReference>
<reference evidence="1" key="1">
    <citation type="submission" date="2018-06" db="EMBL/GenBank/DDBJ databases">
        <authorList>
            <person name="Zhirakovskaya E."/>
        </authorList>
    </citation>
    <scope>NUCLEOTIDE SEQUENCE</scope>
</reference>
<accession>A0A3B0YWW0</accession>
<organism evidence="1">
    <name type="scientific">hydrothermal vent metagenome</name>
    <dbReference type="NCBI Taxonomy" id="652676"/>
    <lineage>
        <taxon>unclassified sequences</taxon>
        <taxon>metagenomes</taxon>
        <taxon>ecological metagenomes</taxon>
    </lineage>
</organism>
<dbReference type="EMBL" id="UOFN01000009">
    <property type="protein sequence ID" value="VAW72876.1"/>
    <property type="molecule type" value="Genomic_DNA"/>
</dbReference>
<dbReference type="Gene3D" id="3.40.50.150">
    <property type="entry name" value="Vaccinia Virus protein VP39"/>
    <property type="match status" value="1"/>
</dbReference>
<gene>
    <name evidence="1" type="ORF">MNBD_GAMMA15-393</name>
</gene>
<feature type="non-terminal residue" evidence="1">
    <location>
        <position position="1"/>
    </location>
</feature>
<dbReference type="SUPFAM" id="SSF53335">
    <property type="entry name" value="S-adenosyl-L-methionine-dependent methyltransferases"/>
    <property type="match status" value="1"/>
</dbReference>
<protein>
    <submittedName>
        <fullName evidence="1">Uncharacterized protein</fullName>
    </submittedName>
</protein>
<proteinExistence type="predicted"/>